<name>A0A1M7ZQS9_9HYPH</name>
<dbReference type="PANTHER" id="PTHR35564">
    <property type="match status" value="1"/>
</dbReference>
<dbReference type="AlphaFoldDB" id="A0A1M7ZQS9"/>
<dbReference type="OrthoDB" id="1523296at2"/>
<dbReference type="Pfam" id="PF06996">
    <property type="entry name" value="T6SS_TssG"/>
    <property type="match status" value="1"/>
</dbReference>
<dbReference type="STRING" id="1123029.SAMN02745172_03855"/>
<keyword evidence="2" id="KW-1185">Reference proteome</keyword>
<evidence type="ECO:0000313" key="2">
    <source>
        <dbReference type="Proteomes" id="UP000186406"/>
    </source>
</evidence>
<sequence>MARSRRRSSHSVIDQLLDAPQSFDFVQAMRVLEAAGGLGDHVSMAAARTPAGYGGTFRLRFVNDARLRYPTAVISSAEKEPDGSVRMTVAGIGMIGALGTLPYSYTTLATARLGHNNEALKAFLDIFQHRAVELFYGASSKYRLAIDFERRERTGEDGFGSVLRSLAGIEGASLRNRMSVPDDTVLHYAGLFASGPRSADGLEALLRSELRHPVSVLQFVGRWVPVAAEEQTRLGGGRASGGQYCGLGTNAVVGDRVWSAQHSARIVIGPIGREEMEALLPGGQQSRFIADLVRFYCGAEYEFDVQLVMRADAVPAARLARGDGDDPGAARLGQTAWSLSGPSPVARDEAIFPLSPPE</sequence>
<dbReference type="EMBL" id="FRXO01000011">
    <property type="protein sequence ID" value="SHO67182.1"/>
    <property type="molecule type" value="Genomic_DNA"/>
</dbReference>
<proteinExistence type="predicted"/>
<reference evidence="1 2" key="1">
    <citation type="submission" date="2016-12" db="EMBL/GenBank/DDBJ databases">
        <authorList>
            <person name="Song W.-J."/>
            <person name="Kurnit D.M."/>
        </authorList>
    </citation>
    <scope>NUCLEOTIDE SEQUENCE [LARGE SCALE GENOMIC DNA]</scope>
    <source>
        <strain evidence="1 2">DSM 19599</strain>
    </source>
</reference>
<dbReference type="InterPro" id="IPR010732">
    <property type="entry name" value="T6SS_TssG-like"/>
</dbReference>
<organism evidence="1 2">
    <name type="scientific">Pseudoxanthobacter soli DSM 19599</name>
    <dbReference type="NCBI Taxonomy" id="1123029"/>
    <lineage>
        <taxon>Bacteria</taxon>
        <taxon>Pseudomonadati</taxon>
        <taxon>Pseudomonadota</taxon>
        <taxon>Alphaproteobacteria</taxon>
        <taxon>Hyphomicrobiales</taxon>
        <taxon>Segnochrobactraceae</taxon>
        <taxon>Pseudoxanthobacter</taxon>
    </lineage>
</organism>
<dbReference type="NCBIfam" id="TIGR03347">
    <property type="entry name" value="VI_chp_1"/>
    <property type="match status" value="1"/>
</dbReference>
<evidence type="ECO:0000313" key="1">
    <source>
        <dbReference type="EMBL" id="SHO67182.1"/>
    </source>
</evidence>
<protein>
    <submittedName>
        <fullName evidence="1">Type VI secretion system protein ImpH</fullName>
    </submittedName>
</protein>
<accession>A0A1M7ZQS9</accession>
<dbReference type="PANTHER" id="PTHR35564:SF4">
    <property type="entry name" value="CYTOPLASMIC PROTEIN"/>
    <property type="match status" value="1"/>
</dbReference>
<gene>
    <name evidence="1" type="ORF">SAMN02745172_03855</name>
</gene>
<dbReference type="Proteomes" id="UP000186406">
    <property type="component" value="Unassembled WGS sequence"/>
</dbReference>